<accession>A0A1G9TY06</accession>
<dbReference type="STRING" id="582672.SAMN05216360_102342"/>
<reference evidence="2" key="1">
    <citation type="submission" date="2016-10" db="EMBL/GenBank/DDBJ databases">
        <authorList>
            <person name="Varghese N."/>
            <person name="Submissions S."/>
        </authorList>
    </citation>
    <scope>NUCLEOTIDE SEQUENCE [LARGE SCALE GENOMIC DNA]</scope>
    <source>
        <strain evidence="2">BL47</strain>
    </source>
</reference>
<dbReference type="OrthoDB" id="7995147at2"/>
<gene>
    <name evidence="1" type="ORF">SAMN05216360_102342</name>
</gene>
<sequence>MKQTEAIIAWTPVRWAELKPETAGQVVVLPALDGAGEARRYMMRAGASSSALAALSEEERIARLFIEFQTLVVRDGIDPQVAHRAFLAIDEYRFRIAPDTEGAEFEDPPEED</sequence>
<keyword evidence="2" id="KW-1185">Reference proteome</keyword>
<dbReference type="Proteomes" id="UP000198704">
    <property type="component" value="Unassembled WGS sequence"/>
</dbReference>
<evidence type="ECO:0000313" key="2">
    <source>
        <dbReference type="Proteomes" id="UP000198704"/>
    </source>
</evidence>
<dbReference type="EMBL" id="FNHS01000002">
    <property type="protein sequence ID" value="SDM52597.1"/>
    <property type="molecule type" value="Genomic_DNA"/>
</dbReference>
<organism evidence="1 2">
    <name type="scientific">Methylobacterium phyllostachyos</name>
    <dbReference type="NCBI Taxonomy" id="582672"/>
    <lineage>
        <taxon>Bacteria</taxon>
        <taxon>Pseudomonadati</taxon>
        <taxon>Pseudomonadota</taxon>
        <taxon>Alphaproteobacteria</taxon>
        <taxon>Hyphomicrobiales</taxon>
        <taxon>Methylobacteriaceae</taxon>
        <taxon>Methylobacterium</taxon>
    </lineage>
</organism>
<dbReference type="RefSeq" id="WP_091713630.1">
    <property type="nucleotide sequence ID" value="NZ_FNHS01000002.1"/>
</dbReference>
<name>A0A1G9TY06_9HYPH</name>
<protein>
    <submittedName>
        <fullName evidence="1">Uncharacterized protein</fullName>
    </submittedName>
</protein>
<evidence type="ECO:0000313" key="1">
    <source>
        <dbReference type="EMBL" id="SDM52597.1"/>
    </source>
</evidence>
<dbReference type="AlphaFoldDB" id="A0A1G9TY06"/>
<proteinExistence type="predicted"/>